<dbReference type="AlphaFoldDB" id="A0A6S7G2V1"/>
<dbReference type="Proteomes" id="UP001152795">
    <property type="component" value="Unassembled WGS sequence"/>
</dbReference>
<dbReference type="OrthoDB" id="10363134at2759"/>
<proteinExistence type="predicted"/>
<name>A0A6S7G2V1_PARCT</name>
<accession>A0A6S7G2V1</accession>
<protein>
    <submittedName>
        <fullName evidence="1">Uncharacterized protein</fullName>
    </submittedName>
</protein>
<gene>
    <name evidence="1" type="ORF">PACLA_8A019707</name>
</gene>
<evidence type="ECO:0000313" key="1">
    <source>
        <dbReference type="EMBL" id="CAB3983129.1"/>
    </source>
</evidence>
<reference evidence="1" key="1">
    <citation type="submission" date="2020-04" db="EMBL/GenBank/DDBJ databases">
        <authorList>
            <person name="Alioto T."/>
            <person name="Alioto T."/>
            <person name="Gomez Garrido J."/>
        </authorList>
    </citation>
    <scope>NUCLEOTIDE SEQUENCE</scope>
    <source>
        <strain evidence="1">A484AB</strain>
    </source>
</reference>
<keyword evidence="2" id="KW-1185">Reference proteome</keyword>
<dbReference type="EMBL" id="CACRXK020000580">
    <property type="protein sequence ID" value="CAB3983129.1"/>
    <property type="molecule type" value="Genomic_DNA"/>
</dbReference>
<comment type="caution">
    <text evidence="1">The sequence shown here is derived from an EMBL/GenBank/DDBJ whole genome shotgun (WGS) entry which is preliminary data.</text>
</comment>
<sequence length="210" mass="25388">METLRKFTTDIHEGMVNGNKKTEDVIKRNKRKNYEGMEEELHTINNCFIKHKKMAKEMENEVDKSDKIWDEDRKRIDRLEKIVEKLQPQVDELMKKNDNLEIARITNNFGYGLAAHIYPPRTKVMFGPIFANLMLWLDESKDRPEGREGNRKWRELKKEFIWSDEHEKVFYKMLKFSKTVDHQKVDFQSAFTDREKRYVDVIRRMSEQLN</sequence>
<evidence type="ECO:0000313" key="2">
    <source>
        <dbReference type="Proteomes" id="UP001152795"/>
    </source>
</evidence>
<organism evidence="1 2">
    <name type="scientific">Paramuricea clavata</name>
    <name type="common">Red gorgonian</name>
    <name type="synonym">Violescent sea-whip</name>
    <dbReference type="NCBI Taxonomy" id="317549"/>
    <lineage>
        <taxon>Eukaryota</taxon>
        <taxon>Metazoa</taxon>
        <taxon>Cnidaria</taxon>
        <taxon>Anthozoa</taxon>
        <taxon>Octocorallia</taxon>
        <taxon>Malacalcyonacea</taxon>
        <taxon>Plexauridae</taxon>
        <taxon>Paramuricea</taxon>
    </lineage>
</organism>